<accession>W0VCI0</accession>
<gene>
    <name evidence="1" type="ORF">GJA_4771</name>
</gene>
<dbReference type="Proteomes" id="UP000027604">
    <property type="component" value="Chromosome I"/>
</dbReference>
<evidence type="ECO:0000313" key="1">
    <source>
        <dbReference type="EMBL" id="CDG85375.1"/>
    </source>
</evidence>
<dbReference type="HOGENOM" id="CLU_2935351_0_0_4"/>
<proteinExistence type="predicted"/>
<dbReference type="EMBL" id="HG322949">
    <property type="protein sequence ID" value="CDG85375.1"/>
    <property type="molecule type" value="Genomic_DNA"/>
</dbReference>
<reference evidence="1 2" key="1">
    <citation type="journal article" date="2015" name="Genome Announc.">
        <title>Genome Sequence of Mushroom Soft-Rot Pathogen Janthinobacterium agaricidamnosum.</title>
        <authorList>
            <person name="Graupner K."/>
            <person name="Lackner G."/>
            <person name="Hertweck C."/>
        </authorList>
    </citation>
    <scope>NUCLEOTIDE SEQUENCE [LARGE SCALE GENOMIC DNA]</scope>
    <source>
        <strain evidence="2">NBRC 102515 / DSM 9628</strain>
    </source>
</reference>
<organism evidence="1 2">
    <name type="scientific">Janthinobacterium agaricidamnosum NBRC 102515 = DSM 9628</name>
    <dbReference type="NCBI Taxonomy" id="1349767"/>
    <lineage>
        <taxon>Bacteria</taxon>
        <taxon>Pseudomonadati</taxon>
        <taxon>Pseudomonadota</taxon>
        <taxon>Betaproteobacteria</taxon>
        <taxon>Burkholderiales</taxon>
        <taxon>Oxalobacteraceae</taxon>
        <taxon>Janthinobacterium</taxon>
    </lineage>
</organism>
<dbReference type="AlphaFoldDB" id="W0VCI0"/>
<dbReference type="KEGG" id="jag:GJA_4771"/>
<name>W0VCI0_9BURK</name>
<dbReference type="PATRIC" id="fig|1349767.4.peg.1397"/>
<keyword evidence="2" id="KW-1185">Reference proteome</keyword>
<dbReference type="STRING" id="1349767.GJA_4771"/>
<sequence length="60" mass="6591">MLQATIAISKIADKRVVRFLVMDEVMIKVNLFGDGPLLAGSEKIAPCPSHPGMIERLGRR</sequence>
<protein>
    <submittedName>
        <fullName evidence="1">Uncharacterized protein</fullName>
    </submittedName>
</protein>
<evidence type="ECO:0000313" key="2">
    <source>
        <dbReference type="Proteomes" id="UP000027604"/>
    </source>
</evidence>